<keyword evidence="6 9" id="KW-0464">Manganese</keyword>
<feature type="domain" description="DXP reductoisomerase C-terminal" evidence="12">
    <location>
        <begin position="259"/>
        <end position="374"/>
    </location>
</feature>
<feature type="binding site" evidence="9">
    <location>
        <position position="215"/>
    </location>
    <ligand>
        <name>1-deoxy-D-xylulose 5-phosphate</name>
        <dbReference type="ChEBI" id="CHEBI:57792"/>
    </ligand>
</feature>
<dbReference type="EMBL" id="JYHA01000138">
    <property type="protein sequence ID" value="KKB96080.1"/>
    <property type="molecule type" value="Genomic_DNA"/>
</dbReference>
<comment type="similarity">
    <text evidence="2 9">Belongs to the DXR family.</text>
</comment>
<feature type="binding site" evidence="9">
    <location>
        <position position="197"/>
    </location>
    <ligand>
        <name>1-deoxy-D-xylulose 5-phosphate</name>
        <dbReference type="ChEBI" id="CHEBI:57792"/>
    </ligand>
</feature>
<feature type="binding site" evidence="9">
    <location>
        <position position="210"/>
    </location>
    <ligand>
        <name>1-deoxy-D-xylulose 5-phosphate</name>
        <dbReference type="ChEBI" id="CHEBI:57792"/>
    </ligand>
</feature>
<dbReference type="Pfam" id="PF13288">
    <property type="entry name" value="DXPR_C"/>
    <property type="match status" value="1"/>
</dbReference>
<feature type="binding site" evidence="9">
    <location>
        <position position="124"/>
    </location>
    <ligand>
        <name>NADPH</name>
        <dbReference type="ChEBI" id="CHEBI:57783"/>
    </ligand>
</feature>
<feature type="binding site" evidence="9">
    <location>
        <position position="219"/>
    </location>
    <ligand>
        <name>1-deoxy-D-xylulose 5-phosphate</name>
        <dbReference type="ChEBI" id="CHEBI:57792"/>
    </ligand>
</feature>
<dbReference type="NCBIfam" id="TIGR00243">
    <property type="entry name" value="Dxr"/>
    <property type="match status" value="1"/>
</dbReference>
<comment type="caution">
    <text evidence="9">Lacks conserved residue(s) required for the propagation of feature annotation.</text>
</comment>
<dbReference type="Pfam" id="PF02670">
    <property type="entry name" value="DXP_reductoisom"/>
    <property type="match status" value="1"/>
</dbReference>
<organism evidence="13 15">
    <name type="scientific">Candidatus Arcanibacter lacustris</name>
    <dbReference type="NCBI Taxonomy" id="1607817"/>
    <lineage>
        <taxon>Bacteria</taxon>
        <taxon>Pseudomonadati</taxon>
        <taxon>Pseudomonadota</taxon>
        <taxon>Alphaproteobacteria</taxon>
        <taxon>Rickettsiales</taxon>
        <taxon>Candidatus Arcanibacter</taxon>
    </lineage>
</organism>
<dbReference type="Pfam" id="PF08436">
    <property type="entry name" value="DXP_redisom_C"/>
    <property type="match status" value="1"/>
</dbReference>
<evidence type="ECO:0000259" key="10">
    <source>
        <dbReference type="Pfam" id="PF02670"/>
    </source>
</evidence>
<dbReference type="GO" id="GO:0016853">
    <property type="term" value="F:isomerase activity"/>
    <property type="evidence" value="ECO:0007669"/>
    <property type="project" value="UniProtKB-KW"/>
</dbReference>
<keyword evidence="3 9" id="KW-0479">Metal-binding</keyword>
<feature type="domain" description="1-deoxy-D-xylulose 5-phosphate reductoisomerase C-terminal" evidence="11">
    <location>
        <begin position="144"/>
        <end position="227"/>
    </location>
</feature>
<evidence type="ECO:0000256" key="6">
    <source>
        <dbReference type="ARBA" id="ARBA00023211"/>
    </source>
</evidence>
<feature type="binding site" evidence="9">
    <location>
        <position position="14"/>
    </location>
    <ligand>
        <name>NADPH</name>
        <dbReference type="ChEBI" id="CHEBI:57783"/>
    </ligand>
</feature>
<evidence type="ECO:0000256" key="8">
    <source>
        <dbReference type="ARBA" id="ARBA00048543"/>
    </source>
</evidence>
<comment type="function">
    <text evidence="9">Catalyzes the NADPH-dependent rearrangement and reduction of 1-deoxy-D-xylulose-5-phosphate (DXP) to 2-C-methyl-D-erythritol 4-phosphate (MEP).</text>
</comment>
<dbReference type="GO" id="GO:0051484">
    <property type="term" value="P:isopentenyl diphosphate biosynthetic process, methylerythritol 4-phosphate pathway involved in terpenoid biosynthetic process"/>
    <property type="evidence" value="ECO:0007669"/>
    <property type="project" value="UniProtKB-ARBA"/>
</dbReference>
<dbReference type="AlphaFoldDB" id="A0A0F5MNC1"/>
<dbReference type="EMBL" id="JYHA01000139">
    <property type="protein sequence ID" value="KKB96074.1"/>
    <property type="molecule type" value="Genomic_DNA"/>
</dbReference>
<keyword evidence="13" id="KW-0413">Isomerase</keyword>
<evidence type="ECO:0000256" key="2">
    <source>
        <dbReference type="ARBA" id="ARBA00006825"/>
    </source>
</evidence>
<evidence type="ECO:0000313" key="14">
    <source>
        <dbReference type="EMBL" id="KKB96080.1"/>
    </source>
</evidence>
<keyword evidence="5 9" id="KW-0560">Oxidoreductase</keyword>
<accession>A0A0F5MNC1</accession>
<name>A0A0F5MNC1_9RICK</name>
<keyword evidence="7 9" id="KW-0414">Isoprene biosynthesis</keyword>
<dbReference type="HAMAP" id="MF_00183">
    <property type="entry name" value="DXP_reductoisom"/>
    <property type="match status" value="1"/>
</dbReference>
<evidence type="ECO:0000313" key="15">
    <source>
        <dbReference type="Proteomes" id="UP000033358"/>
    </source>
</evidence>
<evidence type="ECO:0000259" key="11">
    <source>
        <dbReference type="Pfam" id="PF08436"/>
    </source>
</evidence>
<comment type="caution">
    <text evidence="13">The sequence shown here is derived from an EMBL/GenBank/DDBJ whole genome shotgun (WGS) entry which is preliminary data.</text>
</comment>
<dbReference type="PANTHER" id="PTHR30525">
    <property type="entry name" value="1-DEOXY-D-XYLULOSE 5-PHOSPHATE REDUCTOISOMERASE"/>
    <property type="match status" value="1"/>
</dbReference>
<dbReference type="PIRSF" id="PIRSF006205">
    <property type="entry name" value="Dxp_reductismrs"/>
    <property type="match status" value="1"/>
</dbReference>
<evidence type="ECO:0000256" key="7">
    <source>
        <dbReference type="ARBA" id="ARBA00023229"/>
    </source>
</evidence>
<gene>
    <name evidence="13" type="primary">dxr_2</name>
    <name evidence="9" type="synonym">dxr</name>
    <name evidence="14" type="synonym">dxr_1</name>
    <name evidence="14" type="ORF">SZ25_00839</name>
    <name evidence="13" type="ORF">SZ25_00845</name>
</gene>
<dbReference type="SUPFAM" id="SSF55347">
    <property type="entry name" value="Glyceraldehyde-3-phosphate dehydrogenase-like, C-terminal domain"/>
    <property type="match status" value="1"/>
</dbReference>
<feature type="binding site" evidence="9">
    <location>
        <position position="12"/>
    </location>
    <ligand>
        <name>NADPH</name>
        <dbReference type="ChEBI" id="CHEBI:57783"/>
    </ligand>
</feature>
<dbReference type="GO" id="GO:0030604">
    <property type="term" value="F:1-deoxy-D-xylulose-5-phosphate reductoisomerase activity"/>
    <property type="evidence" value="ECO:0007669"/>
    <property type="project" value="UniProtKB-UniRule"/>
</dbReference>
<comment type="catalytic activity">
    <reaction evidence="8">
        <text>2-C-methyl-D-erythritol 4-phosphate + NADP(+) = 1-deoxy-D-xylulose 5-phosphate + NADPH + H(+)</text>
        <dbReference type="Rhea" id="RHEA:13717"/>
        <dbReference type="ChEBI" id="CHEBI:15378"/>
        <dbReference type="ChEBI" id="CHEBI:57783"/>
        <dbReference type="ChEBI" id="CHEBI:57792"/>
        <dbReference type="ChEBI" id="CHEBI:58262"/>
        <dbReference type="ChEBI" id="CHEBI:58349"/>
        <dbReference type="EC" id="1.1.1.267"/>
    </reaction>
    <physiologicalReaction direction="right-to-left" evidence="8">
        <dbReference type="Rhea" id="RHEA:13719"/>
    </physiologicalReaction>
</comment>
<keyword evidence="15" id="KW-1185">Reference proteome</keyword>
<dbReference type="UniPathway" id="UPA00056">
    <property type="reaction ID" value="UER00092"/>
</dbReference>
<sequence length="383" mass="41952">MIKTLSILGSTGTIGRNTLDIIAQEKDRFKIIALTANNNIELLCSQALEFDAKIIAFEDESLYPRAQELLSGSKIKIFTGKNSLVDAAGEKTDITMSAIVGMAGLKPTMGAINAGCNIALANKESLVCAGDLMLDAASKNNVKIIPVDSEHNAIFQIFDFDNPHYVDKIILTASGGPFLDLPLDQLSSVTISQALNHPRWKMGSKISIDSATMMNKVLEIIEAYYLFKIDIEKITPIIHPESIVHSMVSYIDGSTLAQMGIADMRIPIDFALNYPVRKSNNLAKLNLSQIAKLTFLEPDLAKFPSLKLVTNVVKLGLGAQIIMNGANEVAVDRFLKGKIKFTDIVDIVARTLDKFSTENPKNIEQILEIDEKARVFATHITKT</sequence>
<feature type="binding site" evidence="9">
    <location>
        <position position="122"/>
    </location>
    <ligand>
        <name>NADPH</name>
        <dbReference type="ChEBI" id="CHEBI:57783"/>
    </ligand>
</feature>
<dbReference type="SUPFAM" id="SSF51735">
    <property type="entry name" value="NAD(P)-binding Rossmann-fold domains"/>
    <property type="match status" value="1"/>
</dbReference>
<feature type="binding site" evidence="9">
    <location>
        <position position="148"/>
    </location>
    <ligand>
        <name>Mn(2+)</name>
        <dbReference type="ChEBI" id="CHEBI:29035"/>
    </ligand>
</feature>
<dbReference type="Gene3D" id="1.10.1740.10">
    <property type="match status" value="1"/>
</dbReference>
<evidence type="ECO:0000313" key="13">
    <source>
        <dbReference type="EMBL" id="KKB96074.1"/>
    </source>
</evidence>
<dbReference type="InterPro" id="IPR036169">
    <property type="entry name" value="DXPR_C_sf"/>
</dbReference>
<feature type="binding site" evidence="9">
    <location>
        <position position="150"/>
    </location>
    <ligand>
        <name>Mn(2+)</name>
        <dbReference type="ChEBI" id="CHEBI:29035"/>
    </ligand>
</feature>
<feature type="binding site" evidence="9">
    <location>
        <position position="11"/>
    </location>
    <ligand>
        <name>NADPH</name>
        <dbReference type="ChEBI" id="CHEBI:57783"/>
    </ligand>
</feature>
<proteinExistence type="inferred from homology"/>
<keyword evidence="4 9" id="KW-0521">NADP</keyword>
<feature type="domain" description="1-deoxy-D-xylulose 5-phosphate reductoisomerase N-terminal" evidence="10">
    <location>
        <begin position="5"/>
        <end position="130"/>
    </location>
</feature>
<dbReference type="PATRIC" id="fig|1607817.3.peg.838"/>
<dbReference type="GO" id="GO:0030145">
    <property type="term" value="F:manganese ion binding"/>
    <property type="evidence" value="ECO:0007669"/>
    <property type="project" value="TreeGrafter"/>
</dbReference>
<dbReference type="SUPFAM" id="SSF69055">
    <property type="entry name" value="1-deoxy-D-xylulose-5-phosphate reductoisomerase, C-terminal domain"/>
    <property type="match status" value="1"/>
</dbReference>
<dbReference type="InterPro" id="IPR036291">
    <property type="entry name" value="NAD(P)-bd_dom_sf"/>
</dbReference>
<evidence type="ECO:0000256" key="3">
    <source>
        <dbReference type="ARBA" id="ARBA00022723"/>
    </source>
</evidence>
<keyword evidence="9" id="KW-0460">Magnesium</keyword>
<dbReference type="InterPro" id="IPR026877">
    <property type="entry name" value="DXPR_C"/>
</dbReference>
<feature type="binding site" evidence="9">
    <location>
        <position position="39"/>
    </location>
    <ligand>
        <name>NADPH</name>
        <dbReference type="ChEBI" id="CHEBI:57783"/>
    </ligand>
</feature>
<dbReference type="Proteomes" id="UP000033358">
    <property type="component" value="Unassembled WGS sequence"/>
</dbReference>
<dbReference type="InterPro" id="IPR013512">
    <property type="entry name" value="DXP_reductoisomerase_N"/>
</dbReference>
<feature type="binding site" evidence="9">
    <location>
        <position position="123"/>
    </location>
    <ligand>
        <name>1-deoxy-D-xylulose 5-phosphate</name>
        <dbReference type="ChEBI" id="CHEBI:57792"/>
    </ligand>
</feature>
<dbReference type="GO" id="GO:0070402">
    <property type="term" value="F:NADPH binding"/>
    <property type="evidence" value="ECO:0007669"/>
    <property type="project" value="InterPro"/>
</dbReference>
<feature type="binding site" evidence="9">
    <location>
        <position position="203"/>
    </location>
    <ligand>
        <name>NADPH</name>
        <dbReference type="ChEBI" id="CHEBI:57783"/>
    </ligand>
</feature>
<dbReference type="FunFam" id="3.40.50.720:FF:000045">
    <property type="entry name" value="1-deoxy-D-xylulose 5-phosphate reductoisomerase"/>
    <property type="match status" value="1"/>
</dbReference>
<dbReference type="Gene3D" id="3.40.50.720">
    <property type="entry name" value="NAD(P)-binding Rossmann-like Domain"/>
    <property type="match status" value="1"/>
</dbReference>
<protein>
    <recommendedName>
        <fullName evidence="9">1-deoxy-D-xylulose 5-phosphate reductoisomerase</fullName>
        <shortName evidence="9">DXP reductoisomerase</shortName>
        <ecNumber evidence="9">1.1.1.267</ecNumber>
    </recommendedName>
    <alternativeName>
        <fullName evidence="9">1-deoxyxylulose-5-phosphate reductoisomerase</fullName>
    </alternativeName>
    <alternativeName>
        <fullName evidence="9">2-C-methyl-D-erythritol 4-phosphate synthase</fullName>
    </alternativeName>
</protein>
<dbReference type="PANTHER" id="PTHR30525:SF0">
    <property type="entry name" value="1-DEOXY-D-XYLULOSE 5-PHOSPHATE REDUCTOISOMERASE, CHLOROPLASTIC"/>
    <property type="match status" value="1"/>
</dbReference>
<evidence type="ECO:0000256" key="5">
    <source>
        <dbReference type="ARBA" id="ARBA00023002"/>
    </source>
</evidence>
<evidence type="ECO:0000256" key="4">
    <source>
        <dbReference type="ARBA" id="ARBA00022857"/>
    </source>
</evidence>
<reference evidence="13 15" key="1">
    <citation type="submission" date="2015-02" db="EMBL/GenBank/DDBJ databases">
        <title>Single cell genomics of a rare environmental alphaproteobacterium provides unique insights into Rickettsiaceae evolution.</title>
        <authorList>
            <person name="Martijn J."/>
            <person name="Schulz F."/>
            <person name="Zaremba-Niedzwiedzka K."/>
            <person name="Viklund J."/>
            <person name="Stepanauskas R."/>
            <person name="Andersson S.G.E."/>
            <person name="Horn M."/>
            <person name="Guy L."/>
            <person name="Ettema T.J.G."/>
        </authorList>
    </citation>
    <scope>NUCLEOTIDE SEQUENCE [LARGE SCALE GENOMIC DNA]</scope>
    <source>
        <strain evidence="13 15">SCGC AAA041-L04</strain>
    </source>
</reference>
<comment type="cofactor">
    <cofactor evidence="9">
        <name>Mg(2+)</name>
        <dbReference type="ChEBI" id="CHEBI:18420"/>
    </cofactor>
    <cofactor evidence="9">
        <name>Mn(2+)</name>
        <dbReference type="ChEBI" id="CHEBI:29035"/>
    </cofactor>
</comment>
<feature type="binding site" evidence="9">
    <location>
        <position position="149"/>
    </location>
    <ligand>
        <name>1-deoxy-D-xylulose 5-phosphate</name>
        <dbReference type="ChEBI" id="CHEBI:57792"/>
    </ligand>
</feature>
<feature type="binding site" evidence="9">
    <location>
        <position position="150"/>
    </location>
    <ligand>
        <name>1-deoxy-D-xylulose 5-phosphate</name>
        <dbReference type="ChEBI" id="CHEBI:57792"/>
    </ligand>
</feature>
<evidence type="ECO:0000259" key="12">
    <source>
        <dbReference type="Pfam" id="PF13288"/>
    </source>
</evidence>
<feature type="binding site" evidence="9">
    <location>
        <position position="219"/>
    </location>
    <ligand>
        <name>Mn(2+)</name>
        <dbReference type="ChEBI" id="CHEBI:29035"/>
    </ligand>
</feature>
<evidence type="ECO:0000256" key="9">
    <source>
        <dbReference type="HAMAP-Rule" id="MF_00183"/>
    </source>
</evidence>
<comment type="pathway">
    <text evidence="1 9">Isoprenoid biosynthesis; isopentenyl diphosphate biosynthesis via DXP pathway; isopentenyl diphosphate from 1-deoxy-D-xylulose 5-phosphate: step 1/6.</text>
</comment>
<dbReference type="EC" id="1.1.1.267" evidence="9"/>
<dbReference type="InterPro" id="IPR003821">
    <property type="entry name" value="DXP_reductoisomerase"/>
</dbReference>
<evidence type="ECO:0000256" key="1">
    <source>
        <dbReference type="ARBA" id="ARBA00005094"/>
    </source>
</evidence>
<feature type="binding site" evidence="9">
    <location>
        <position position="216"/>
    </location>
    <ligand>
        <name>1-deoxy-D-xylulose 5-phosphate</name>
        <dbReference type="ChEBI" id="CHEBI:57792"/>
    </ligand>
</feature>
<dbReference type="InterPro" id="IPR013644">
    <property type="entry name" value="DXP_reductoisomerase_C"/>
</dbReference>
<feature type="binding site" evidence="9">
    <location>
        <position position="174"/>
    </location>
    <ligand>
        <name>1-deoxy-D-xylulose 5-phosphate</name>
        <dbReference type="ChEBI" id="CHEBI:57792"/>
    </ligand>
</feature>